<comment type="caution">
    <text evidence="1">The sequence shown here is derived from an EMBL/GenBank/DDBJ whole genome shotgun (WGS) entry which is preliminary data.</text>
</comment>
<organism evidence="1 2">
    <name type="scientific">Candidatus Cerribacteria bacterium 'Amazon FNV 2010 28 9'</name>
    <dbReference type="NCBI Taxonomy" id="2081795"/>
    <lineage>
        <taxon>Bacteria</taxon>
        <taxon>Candidatus Cerribacteria</taxon>
    </lineage>
</organism>
<accession>A0A317JNT0</accession>
<reference evidence="1 2" key="1">
    <citation type="submission" date="2018-02" db="EMBL/GenBank/DDBJ databases">
        <title>Genomic Reconstructions from Amazon Rainforest and Pasture Soil Reveal Novel Insights into the Physiology of Candidate Phyla in Tropical Sites.</title>
        <authorList>
            <person name="Kroeger M.E."/>
            <person name="Delmont T."/>
            <person name="Eren A.M."/>
            <person name="Guo J."/>
            <person name="Meyer K.M."/>
            <person name="Khan K."/>
            <person name="Rodrigues J.L.M."/>
            <person name="Bohannan B.J.M."/>
            <person name="Tringe S."/>
            <person name="Borges C.D."/>
            <person name="Tiedje J."/>
            <person name="Tsai S.M."/>
            <person name="Nusslein K."/>
        </authorList>
    </citation>
    <scope>NUCLEOTIDE SEQUENCE [LARGE SCALE GENOMIC DNA]</scope>
    <source>
        <strain evidence="1">Amazon FNV 2010 28 9</strain>
    </source>
</reference>
<dbReference type="AlphaFoldDB" id="A0A317JNT0"/>
<dbReference type="Proteomes" id="UP000246104">
    <property type="component" value="Unassembled WGS sequence"/>
</dbReference>
<protein>
    <submittedName>
        <fullName evidence="1">Uncharacterized protein</fullName>
    </submittedName>
</protein>
<gene>
    <name evidence="1" type="ORF">C5B42_05110</name>
</gene>
<sequence>MYVGFESVGDLLKGELTRNGFLGEVLLFESAYFLIGSESEVIRQFLPVESYIKMSQNMIKTLESMREKCTEKRKIHQLTKEAYISLIPRFAELMTNKLYILEKYFPNEFLISYSKELFLQVSKIILPQI</sequence>
<proteinExistence type="predicted"/>
<dbReference type="EMBL" id="PSRQ01000056">
    <property type="protein sequence ID" value="PWU22797.1"/>
    <property type="molecule type" value="Genomic_DNA"/>
</dbReference>
<evidence type="ECO:0000313" key="2">
    <source>
        <dbReference type="Proteomes" id="UP000246104"/>
    </source>
</evidence>
<evidence type="ECO:0000313" key="1">
    <source>
        <dbReference type="EMBL" id="PWU22797.1"/>
    </source>
</evidence>
<name>A0A317JNT0_9BACT</name>